<dbReference type="InterPro" id="IPR026444">
    <property type="entry name" value="Secre_tail"/>
</dbReference>
<dbReference type="Proteomes" id="UP000245880">
    <property type="component" value="Unassembled WGS sequence"/>
</dbReference>
<dbReference type="InterPro" id="IPR026588">
    <property type="entry name" value="Choice_anch_A"/>
</dbReference>
<keyword evidence="4" id="KW-1185">Reference proteome</keyword>
<name>A0A316ACV0_9BACT</name>
<evidence type="ECO:0000313" key="4">
    <source>
        <dbReference type="Proteomes" id="UP000245880"/>
    </source>
</evidence>
<dbReference type="EMBL" id="QGDT01000013">
    <property type="protein sequence ID" value="PWJ55585.1"/>
    <property type="molecule type" value="Genomic_DNA"/>
</dbReference>
<sequence length="498" mass="53684">MLQFLFNYPHLKGWLLAGIGSVFMVLMRFDVSNAQGVDNVLTVPSSYLSGTLKGNGNFNALIFGDITSNSGDTEGRLAVGGNFAYTNASSGYSVGIVGAEVGSVNPPANTDNFIVNGQYSNLGNAWQVRGNIVFNQVAEGSMLPSTEGLSQTGVAEHIKFNGDDLLKEYQTLSARLAGFVANGSVNQEFHYDPIQLVGTDASLNVFDVTIPTGHNSGIEITVPAGSSVLVNVSNTAVSISDGNMTINGVGIPSYGAGEKVLFNFPNATELSLTRFGMLASVLSPKANLTASGGSINGQSIIGGNVVQGGSFEFHNFNLTANFDSALPVTLNSFDVSNQESQVVLDWKTSEETNSSHFEVQHSTNAKEWRTLAFVDAQGHSTSESRYHLVDDHAMPGANFYRLKMIDMDGTYSFSRIRSIDVERVVRVYPNPVADKLYIESDVSYDHLVMYDRQGKEVLKRSYLGTSGMEIGQLSEGIYVISLIKEDGLSVNHKVLVRR</sequence>
<dbReference type="NCBIfam" id="TIGR04215">
    <property type="entry name" value="choice_anch_A"/>
    <property type="match status" value="1"/>
</dbReference>
<dbReference type="OrthoDB" id="937443at2"/>
<organism evidence="3 4">
    <name type="scientific">Dyadobacter jejuensis</name>
    <dbReference type="NCBI Taxonomy" id="1082580"/>
    <lineage>
        <taxon>Bacteria</taxon>
        <taxon>Pseudomonadati</taxon>
        <taxon>Bacteroidota</taxon>
        <taxon>Cytophagia</taxon>
        <taxon>Cytophagales</taxon>
        <taxon>Spirosomataceae</taxon>
        <taxon>Dyadobacter</taxon>
    </lineage>
</organism>
<feature type="domain" description="Secretion system C-terminal sorting" evidence="1">
    <location>
        <begin position="427"/>
        <end position="496"/>
    </location>
</feature>
<protein>
    <submittedName>
        <fullName evidence="3">Putative secreted protein (Por secretion system target)/choice-of-anchor A domain-containing protein</fullName>
    </submittedName>
</protein>
<dbReference type="NCBIfam" id="TIGR04183">
    <property type="entry name" value="Por_Secre_tail"/>
    <property type="match status" value="1"/>
</dbReference>
<dbReference type="RefSeq" id="WP_109677050.1">
    <property type="nucleotide sequence ID" value="NZ_QGDT01000013.1"/>
</dbReference>
<dbReference type="AlphaFoldDB" id="A0A316ACV0"/>
<comment type="caution">
    <text evidence="3">The sequence shown here is derived from an EMBL/GenBank/DDBJ whole genome shotgun (WGS) entry which is preliminary data.</text>
</comment>
<dbReference type="Pfam" id="PF20597">
    <property type="entry name" value="pAdhesive_15"/>
    <property type="match status" value="1"/>
</dbReference>
<evidence type="ECO:0000259" key="1">
    <source>
        <dbReference type="Pfam" id="PF18962"/>
    </source>
</evidence>
<proteinExistence type="predicted"/>
<evidence type="ECO:0000259" key="2">
    <source>
        <dbReference type="Pfam" id="PF20597"/>
    </source>
</evidence>
<feature type="domain" description="Choice-of-anchor A" evidence="2">
    <location>
        <begin position="53"/>
        <end position="312"/>
    </location>
</feature>
<gene>
    <name evidence="3" type="ORF">CLV98_11361</name>
</gene>
<evidence type="ECO:0000313" key="3">
    <source>
        <dbReference type="EMBL" id="PWJ55585.1"/>
    </source>
</evidence>
<accession>A0A316ACV0</accession>
<reference evidence="3 4" key="1">
    <citation type="submission" date="2018-03" db="EMBL/GenBank/DDBJ databases">
        <title>Genomic Encyclopedia of Archaeal and Bacterial Type Strains, Phase II (KMG-II): from individual species to whole genera.</title>
        <authorList>
            <person name="Goeker M."/>
        </authorList>
    </citation>
    <scope>NUCLEOTIDE SEQUENCE [LARGE SCALE GENOMIC DNA]</scope>
    <source>
        <strain evidence="3 4">DSM 100346</strain>
    </source>
</reference>
<dbReference type="Pfam" id="PF18962">
    <property type="entry name" value="Por_Secre_tail"/>
    <property type="match status" value="1"/>
</dbReference>